<proteinExistence type="predicted"/>
<sequence length="181" mass="18741">MVIGRVSLLFCLAALAGCDAPQGPDAQELRNIHPAHILPKSSPRQLTAVFEHICLDTPPGAAAQALRGMDYVEVPRRASPGIGSGDGAIRSFAVDDRRPAVMLAADGSACAVAAAARTGQTGRIHDMVARRFPAAAPVDPARLGPRVERAWAIAPGQVVLLQRPYGPGQPPALILAIVGPG</sequence>
<reference evidence="2 3" key="1">
    <citation type="submission" date="2023-09" db="EMBL/GenBank/DDBJ databases">
        <title>Xinfangfangia sedmenti sp. nov., isolated the sedment.</title>
        <authorList>
            <person name="Xu L."/>
        </authorList>
    </citation>
    <scope>NUCLEOTIDE SEQUENCE [LARGE SCALE GENOMIC DNA]</scope>
    <source>
        <strain evidence="2 3">LG-4</strain>
    </source>
</reference>
<evidence type="ECO:0000313" key="3">
    <source>
        <dbReference type="Proteomes" id="UP001247754"/>
    </source>
</evidence>
<protein>
    <submittedName>
        <fullName evidence="2">Uncharacterized protein</fullName>
    </submittedName>
</protein>
<comment type="caution">
    <text evidence="2">The sequence shown here is derived from an EMBL/GenBank/DDBJ whole genome shotgun (WGS) entry which is preliminary data.</text>
</comment>
<accession>A0ABU1F4E1</accession>
<dbReference type="Proteomes" id="UP001247754">
    <property type="component" value="Unassembled WGS sequence"/>
</dbReference>
<name>A0ABU1F4E1_9RHOB</name>
<dbReference type="PROSITE" id="PS51257">
    <property type="entry name" value="PROKAR_LIPOPROTEIN"/>
    <property type="match status" value="1"/>
</dbReference>
<dbReference type="RefSeq" id="WP_310455987.1">
    <property type="nucleotide sequence ID" value="NZ_JAVKPH010000003.1"/>
</dbReference>
<feature type="signal peptide" evidence="1">
    <location>
        <begin position="1"/>
        <end position="16"/>
    </location>
</feature>
<keyword evidence="1" id="KW-0732">Signal</keyword>
<evidence type="ECO:0000313" key="2">
    <source>
        <dbReference type="EMBL" id="MDR5651738.1"/>
    </source>
</evidence>
<gene>
    <name evidence="2" type="ORF">RGD00_03930</name>
</gene>
<feature type="chain" id="PRO_5046314250" evidence="1">
    <location>
        <begin position="17"/>
        <end position="181"/>
    </location>
</feature>
<keyword evidence="3" id="KW-1185">Reference proteome</keyword>
<evidence type="ECO:0000256" key="1">
    <source>
        <dbReference type="SAM" id="SignalP"/>
    </source>
</evidence>
<organism evidence="2 3">
    <name type="scientific">Ruixingdingia sedimenti</name>
    <dbReference type="NCBI Taxonomy" id="3073604"/>
    <lineage>
        <taxon>Bacteria</taxon>
        <taxon>Pseudomonadati</taxon>
        <taxon>Pseudomonadota</taxon>
        <taxon>Alphaproteobacteria</taxon>
        <taxon>Rhodobacterales</taxon>
        <taxon>Paracoccaceae</taxon>
        <taxon>Ruixingdingia</taxon>
    </lineage>
</organism>
<dbReference type="EMBL" id="JAVKPH010000003">
    <property type="protein sequence ID" value="MDR5651738.1"/>
    <property type="molecule type" value="Genomic_DNA"/>
</dbReference>